<feature type="domain" description="HTH cro/C1-type" evidence="1">
    <location>
        <begin position="22"/>
        <end position="83"/>
    </location>
</feature>
<dbReference type="SMART" id="SM00530">
    <property type="entry name" value="HTH_XRE"/>
    <property type="match status" value="1"/>
</dbReference>
<reference evidence="3" key="1">
    <citation type="submission" date="2015-11" db="EMBL/GenBank/DDBJ databases">
        <title>Draft Genome Sequence of the Radioresistant Bacterium Deinococcus grandis, Isolated from Freshwater Fish in Japan.</title>
        <authorList>
            <person name="Satoh K."/>
            <person name="Onodera T."/>
            <person name="Omoso K."/>
            <person name="Takeda-Yano K."/>
            <person name="Katayama T."/>
            <person name="Oono Y."/>
            <person name="Narumi I."/>
        </authorList>
    </citation>
    <scope>NUCLEOTIDE SEQUENCE [LARGE SCALE GENOMIC DNA]</scope>
    <source>
        <strain evidence="3">ATCC 43672</strain>
    </source>
</reference>
<dbReference type="Gene3D" id="1.10.260.40">
    <property type="entry name" value="lambda repressor-like DNA-binding domains"/>
    <property type="match status" value="1"/>
</dbReference>
<dbReference type="EMBL" id="BCMS01000001">
    <property type="protein sequence ID" value="GAQ20775.1"/>
    <property type="molecule type" value="Genomic_DNA"/>
</dbReference>
<keyword evidence="3" id="KW-1185">Reference proteome</keyword>
<sequence length="229" mass="25239">MGGHNVARGPQPKNPVPNWALALRMRRVQLGNLTQEDVQERSKDLISQGTVSDLERGKITLDSLNVRRASALAQALGWSLIEMQRATGVDLGLTEAHEIKAAEPTPVYSLKALGSVTPVSDGVNITPNPGPHPANWMQTFMDGDEMDPRIRDGETIYLDTDKTTPDKGVYVIRYRDRAYVRRFSQLPTGPAWTADNPAFAHQFIPDGPEVTVLGKIYRVVGIRDSKALN</sequence>
<accession>A0A124BRC6</accession>
<evidence type="ECO:0000313" key="3">
    <source>
        <dbReference type="Proteomes" id="UP000056209"/>
    </source>
</evidence>
<dbReference type="InterPro" id="IPR015927">
    <property type="entry name" value="Peptidase_S24_S26A/B/C"/>
</dbReference>
<dbReference type="SUPFAM" id="SSF47413">
    <property type="entry name" value="lambda repressor-like DNA-binding domains"/>
    <property type="match status" value="1"/>
</dbReference>
<organism evidence="2 3">
    <name type="scientific">Deinococcus grandis</name>
    <dbReference type="NCBI Taxonomy" id="57498"/>
    <lineage>
        <taxon>Bacteria</taxon>
        <taxon>Thermotogati</taxon>
        <taxon>Deinococcota</taxon>
        <taxon>Deinococci</taxon>
        <taxon>Deinococcales</taxon>
        <taxon>Deinococcaceae</taxon>
        <taxon>Deinococcus</taxon>
    </lineage>
</organism>
<dbReference type="InterPro" id="IPR001387">
    <property type="entry name" value="Cro/C1-type_HTH"/>
</dbReference>
<dbReference type="CDD" id="cd06529">
    <property type="entry name" value="S24_LexA-like"/>
    <property type="match status" value="1"/>
</dbReference>
<dbReference type="CDD" id="cd00093">
    <property type="entry name" value="HTH_XRE"/>
    <property type="match status" value="1"/>
</dbReference>
<evidence type="ECO:0000313" key="2">
    <source>
        <dbReference type="EMBL" id="GAQ20775.1"/>
    </source>
</evidence>
<dbReference type="SUPFAM" id="SSF51306">
    <property type="entry name" value="LexA/Signal peptidase"/>
    <property type="match status" value="1"/>
</dbReference>
<gene>
    <name evidence="2" type="ORF">DEIGR_100802</name>
</gene>
<dbReference type="InterPro" id="IPR039418">
    <property type="entry name" value="LexA-like"/>
</dbReference>
<dbReference type="Proteomes" id="UP000056209">
    <property type="component" value="Unassembled WGS sequence"/>
</dbReference>
<dbReference type="Pfam" id="PF01381">
    <property type="entry name" value="HTH_3"/>
    <property type="match status" value="1"/>
</dbReference>
<comment type="caution">
    <text evidence="2">The sequence shown here is derived from an EMBL/GenBank/DDBJ whole genome shotgun (WGS) entry which is preliminary data.</text>
</comment>
<dbReference type="InterPro" id="IPR036286">
    <property type="entry name" value="LexA/Signal_pep-like_sf"/>
</dbReference>
<protein>
    <submittedName>
        <fullName evidence="2">Helix-turn-helix domain protein</fullName>
    </submittedName>
</protein>
<dbReference type="Gene3D" id="2.10.109.10">
    <property type="entry name" value="Umud Fragment, subunit A"/>
    <property type="match status" value="1"/>
</dbReference>
<dbReference type="GO" id="GO:0003677">
    <property type="term" value="F:DNA binding"/>
    <property type="evidence" value="ECO:0007669"/>
    <property type="project" value="InterPro"/>
</dbReference>
<dbReference type="InterPro" id="IPR010982">
    <property type="entry name" value="Lambda_DNA-bd_dom_sf"/>
</dbReference>
<dbReference type="Pfam" id="PF00717">
    <property type="entry name" value="Peptidase_S24"/>
    <property type="match status" value="1"/>
</dbReference>
<proteinExistence type="predicted"/>
<name>A0A124BRC6_9DEIO</name>
<evidence type="ECO:0000259" key="1">
    <source>
        <dbReference type="SMART" id="SM00530"/>
    </source>
</evidence>
<dbReference type="AlphaFoldDB" id="A0A124BRC6"/>